<accession>A0A1Y2K4W7</accession>
<dbReference type="Pfam" id="PF01169">
    <property type="entry name" value="GDT1"/>
    <property type="match status" value="2"/>
</dbReference>
<evidence type="ECO:0000256" key="6">
    <source>
        <dbReference type="RuleBase" id="RU365102"/>
    </source>
</evidence>
<keyword evidence="4 6" id="KW-1133">Transmembrane helix</keyword>
<feature type="transmembrane region" description="Helical" evidence="6">
    <location>
        <begin position="100"/>
        <end position="119"/>
    </location>
</feature>
<organism evidence="7 8">
    <name type="scientific">Magnetofaba australis IT-1</name>
    <dbReference type="NCBI Taxonomy" id="1434232"/>
    <lineage>
        <taxon>Bacteria</taxon>
        <taxon>Pseudomonadati</taxon>
        <taxon>Pseudomonadota</taxon>
        <taxon>Magnetococcia</taxon>
        <taxon>Magnetococcales</taxon>
        <taxon>Magnetococcaceae</taxon>
        <taxon>Magnetofaba</taxon>
    </lineage>
</organism>
<feature type="transmembrane region" description="Helical" evidence="6">
    <location>
        <begin position="140"/>
        <end position="159"/>
    </location>
</feature>
<evidence type="ECO:0000256" key="4">
    <source>
        <dbReference type="ARBA" id="ARBA00022989"/>
    </source>
</evidence>
<evidence type="ECO:0000256" key="2">
    <source>
        <dbReference type="ARBA" id="ARBA00009190"/>
    </source>
</evidence>
<dbReference type="AlphaFoldDB" id="A0A1Y2K4W7"/>
<sequence length="197" mass="20534">MDAWLQPASAAFALIALAEIGDKSQLVCLTLAARHRRARPVIIGAVAAFALLNALAALFGAALSHWIPRPWLLAAVALLFAWFGVQALREASQSDDEEEPIAASGRSVAVSAFLLIFLAEMGDKTQLSVAALAGIHPPEAVWLGATMALTFTSALGAVAGKTVFSRLPLALLHRLAGGLFLLMAAGALWGVFNSLPA</sequence>
<comment type="similarity">
    <text evidence="2 6">Belongs to the GDT1 family.</text>
</comment>
<comment type="subcellular location">
    <subcellularLocation>
        <location evidence="1 6">Membrane</location>
        <topology evidence="1 6">Multi-pass membrane protein</topology>
    </subcellularLocation>
</comment>
<dbReference type="GO" id="GO:0046873">
    <property type="term" value="F:metal ion transmembrane transporter activity"/>
    <property type="evidence" value="ECO:0007669"/>
    <property type="project" value="InterPro"/>
</dbReference>
<evidence type="ECO:0000256" key="3">
    <source>
        <dbReference type="ARBA" id="ARBA00022692"/>
    </source>
</evidence>
<dbReference type="PANTHER" id="PTHR12608:SF1">
    <property type="entry name" value="TRANSMEMBRANE PROTEIN 165"/>
    <property type="match status" value="1"/>
</dbReference>
<feature type="transmembrane region" description="Helical" evidence="6">
    <location>
        <begin position="171"/>
        <end position="192"/>
    </location>
</feature>
<dbReference type="PANTHER" id="PTHR12608">
    <property type="entry name" value="TRANSMEMBRANE PROTEIN HTP-1 RELATED"/>
    <property type="match status" value="1"/>
</dbReference>
<reference evidence="7 8" key="1">
    <citation type="journal article" date="2016" name="BMC Genomics">
        <title>Combined genomic and structural analyses of a cultured magnetotactic bacterium reveals its niche adaptation to a dynamic environment.</title>
        <authorList>
            <person name="Araujo A.C."/>
            <person name="Morillo V."/>
            <person name="Cypriano J."/>
            <person name="Teixeira L.C."/>
            <person name="Leao P."/>
            <person name="Lyra S."/>
            <person name="Almeida L.G."/>
            <person name="Bazylinski D.A."/>
            <person name="Vasconcellos A.T."/>
            <person name="Abreu F."/>
            <person name="Lins U."/>
        </authorList>
    </citation>
    <scope>NUCLEOTIDE SEQUENCE [LARGE SCALE GENOMIC DNA]</scope>
    <source>
        <strain evidence="7 8">IT-1</strain>
    </source>
</reference>
<evidence type="ECO:0000313" key="8">
    <source>
        <dbReference type="Proteomes" id="UP000194003"/>
    </source>
</evidence>
<evidence type="ECO:0000256" key="5">
    <source>
        <dbReference type="ARBA" id="ARBA00023136"/>
    </source>
</evidence>
<keyword evidence="5 6" id="KW-0472">Membrane</keyword>
<feature type="transmembrane region" description="Helical" evidence="6">
    <location>
        <begin position="42"/>
        <end position="63"/>
    </location>
</feature>
<feature type="transmembrane region" description="Helical" evidence="6">
    <location>
        <begin position="70"/>
        <end position="88"/>
    </location>
</feature>
<dbReference type="Proteomes" id="UP000194003">
    <property type="component" value="Unassembled WGS sequence"/>
</dbReference>
<dbReference type="RefSeq" id="WP_085442453.1">
    <property type="nucleotide sequence ID" value="NZ_LVJN01000019.1"/>
</dbReference>
<dbReference type="OrthoDB" id="9801356at2"/>
<protein>
    <recommendedName>
        <fullName evidence="6">GDT1 family protein</fullName>
    </recommendedName>
</protein>
<name>A0A1Y2K4W7_9PROT</name>
<keyword evidence="3 6" id="KW-0812">Transmembrane</keyword>
<evidence type="ECO:0000256" key="1">
    <source>
        <dbReference type="ARBA" id="ARBA00004141"/>
    </source>
</evidence>
<proteinExistence type="inferred from homology"/>
<keyword evidence="8" id="KW-1185">Reference proteome</keyword>
<dbReference type="EMBL" id="LVJN01000019">
    <property type="protein sequence ID" value="OSM04365.1"/>
    <property type="molecule type" value="Genomic_DNA"/>
</dbReference>
<evidence type="ECO:0000313" key="7">
    <source>
        <dbReference type="EMBL" id="OSM04365.1"/>
    </source>
</evidence>
<dbReference type="STRING" id="1434232.MAIT1_04263"/>
<gene>
    <name evidence="7" type="ORF">MAIT1_04263</name>
</gene>
<dbReference type="GO" id="GO:0016020">
    <property type="term" value="C:membrane"/>
    <property type="evidence" value="ECO:0007669"/>
    <property type="project" value="UniProtKB-SubCell"/>
</dbReference>
<comment type="caution">
    <text evidence="7">The sequence shown here is derived from an EMBL/GenBank/DDBJ whole genome shotgun (WGS) entry which is preliminary data.</text>
</comment>
<dbReference type="InterPro" id="IPR001727">
    <property type="entry name" value="GDT1-like"/>
</dbReference>